<feature type="region of interest" description="Disordered" evidence="1">
    <location>
        <begin position="34"/>
        <end position="64"/>
    </location>
</feature>
<organism evidence="2 3">
    <name type="scientific">Brevibacterium yomogidense</name>
    <dbReference type="NCBI Taxonomy" id="946573"/>
    <lineage>
        <taxon>Bacteria</taxon>
        <taxon>Bacillati</taxon>
        <taxon>Actinomycetota</taxon>
        <taxon>Actinomycetes</taxon>
        <taxon>Micrococcales</taxon>
        <taxon>Brevibacteriaceae</taxon>
        <taxon>Brevibacterium</taxon>
    </lineage>
</organism>
<evidence type="ECO:0000313" key="3">
    <source>
        <dbReference type="Proteomes" id="UP000196581"/>
    </source>
</evidence>
<accession>A0A1X6WZ09</accession>
<sequence>MRVNLACESVDCRAERGDDFVQAPCHATIQRPTVMSPGLMRIQPQLDHRRSARRSTRTRPEERR</sequence>
<reference evidence="3" key="1">
    <citation type="submission" date="2017-02" db="EMBL/GenBank/DDBJ databases">
        <authorList>
            <person name="Dridi B."/>
        </authorList>
    </citation>
    <scope>NUCLEOTIDE SEQUENCE [LARGE SCALE GENOMIC DNA]</scope>
    <source>
        <strain evidence="3">B Co 03.10</strain>
    </source>
</reference>
<evidence type="ECO:0000313" key="2">
    <source>
        <dbReference type="EMBL" id="SLM91021.1"/>
    </source>
</evidence>
<protein>
    <submittedName>
        <fullName evidence="2">Uncharacterized protein</fullName>
    </submittedName>
</protein>
<keyword evidence="3" id="KW-1185">Reference proteome</keyword>
<dbReference type="AlphaFoldDB" id="A0A1X6WZ09"/>
<evidence type="ECO:0000256" key="1">
    <source>
        <dbReference type="SAM" id="MobiDB-lite"/>
    </source>
</evidence>
<gene>
    <name evidence="2" type="ORF">FM105_02350</name>
</gene>
<dbReference type="EMBL" id="FWFF01000001">
    <property type="protein sequence ID" value="SLM91021.1"/>
    <property type="molecule type" value="Genomic_DNA"/>
</dbReference>
<dbReference type="Proteomes" id="UP000196581">
    <property type="component" value="Unassembled WGS sequence"/>
</dbReference>
<proteinExistence type="predicted"/>
<name>A0A1X6WZ09_9MICO</name>